<dbReference type="InterPro" id="IPR006221">
    <property type="entry name" value="TrpG/PapA_dom"/>
</dbReference>
<dbReference type="InterPro" id="IPR015890">
    <property type="entry name" value="Chorismate_C"/>
</dbReference>
<dbReference type="InterPro" id="IPR017926">
    <property type="entry name" value="GATASE"/>
</dbReference>
<dbReference type="CDD" id="cd01743">
    <property type="entry name" value="GATase1_Anthranilate_Synthase"/>
    <property type="match status" value="1"/>
</dbReference>
<sequence>MSLYNNPRILLIDSYDSFTYNLAALCRKSISNCTVYIIKNNQLDWNELRPKLRYFSAVIVGPGPGSPLVERDIGITRHIWHLEDSAVLPVFGVCLGLQSLAVEYGAALKRLEVVKHGQISRIQHEGVEIFKGLDEINAVRYHSLHVKLQPDGEVEALAWANDDDDENGRVVMGVKHKVRPFWAVQYHPESVMTGAGGLEVLSNFWRLAKHWLINHERTIQPWDLDADKTFRFGWPQPRPSTCKHYLAIGRVQTITLPLPGAILPSICEMLGVQDEQSPFVLLDSAAQPGRFSIIGCLHASTPTITYFLGDTFVSVKQGKRTSHIDLGPHDIWSWLATFMRERKAEGGRKDLPFWGGLIGYLSYELGVDSLDIALSDRQEQGRHPHANLVFVDRSIIVDAAAGNVFIQSLLPDDSTWMTSTARMLKCWRRTNVNPSAEPSISPIEVNLPDKKLYISRINQAKQYLRSGDSYELCLTAQTKVKVQKSPTSSIGRSSSWTLYKSLRRNNPAPHAAYLRLHPSTLVCSSPERFLSFSRPPGSVYQLRPIKGTLQKGPEITRTVAERALRGSTKEVAENLMIVDLIRHDLHGVVGDNVDVPQFCVVEEYETVWQLVSVIEGATLSSEVDEGELGWEALKRSMPPGSMTGAPKKRSVEILQTLEDNERSIYSGVCGYWCVSGAGDWSIVIRSCFKYDDTFETGSTSNPSSTEEWTIGAGGAITDLSDPQGEWDEMVLKLQSTLRAFNIKTQ</sequence>
<dbReference type="STRING" id="1314782.A0A165WA42"/>
<evidence type="ECO:0000256" key="3">
    <source>
        <dbReference type="ARBA" id="ARBA00005970"/>
    </source>
</evidence>
<evidence type="ECO:0000259" key="10">
    <source>
        <dbReference type="Pfam" id="PF00117"/>
    </source>
</evidence>
<reference evidence="13 14" key="1">
    <citation type="journal article" date="2016" name="Mol. Biol. Evol.">
        <title>Comparative Genomics of Early-Diverging Mushroom-Forming Fungi Provides Insights into the Origins of Lignocellulose Decay Capabilities.</title>
        <authorList>
            <person name="Nagy L.G."/>
            <person name="Riley R."/>
            <person name="Tritt A."/>
            <person name="Adam C."/>
            <person name="Daum C."/>
            <person name="Floudas D."/>
            <person name="Sun H."/>
            <person name="Yadav J.S."/>
            <person name="Pangilinan J."/>
            <person name="Larsson K.H."/>
            <person name="Matsuura K."/>
            <person name="Barry K."/>
            <person name="Labutti K."/>
            <person name="Kuo R."/>
            <person name="Ohm R.A."/>
            <person name="Bhattacharya S.S."/>
            <person name="Shirouzu T."/>
            <person name="Yoshinaga Y."/>
            <person name="Martin F.M."/>
            <person name="Grigoriev I.V."/>
            <person name="Hibbett D.S."/>
        </authorList>
    </citation>
    <scope>NUCLEOTIDE SEQUENCE [LARGE SCALE GENOMIC DNA]</scope>
    <source>
        <strain evidence="13 14">HHB14362 ss-1</strain>
    </source>
</reference>
<dbReference type="Pfam" id="PF00117">
    <property type="entry name" value="GATase"/>
    <property type="match status" value="1"/>
</dbReference>
<dbReference type="GO" id="GO:0008153">
    <property type="term" value="P:4-aminobenzoate biosynthetic process"/>
    <property type="evidence" value="ECO:0007669"/>
    <property type="project" value="TreeGrafter"/>
</dbReference>
<dbReference type="PRINTS" id="PR00096">
    <property type="entry name" value="GATASE"/>
</dbReference>
<dbReference type="GO" id="GO:0046654">
    <property type="term" value="P:tetrahydrofolate biosynthetic process"/>
    <property type="evidence" value="ECO:0007669"/>
    <property type="project" value="UniProtKB-UniPathway"/>
</dbReference>
<dbReference type="GO" id="GO:0005737">
    <property type="term" value="C:cytoplasm"/>
    <property type="evidence" value="ECO:0007669"/>
    <property type="project" value="TreeGrafter"/>
</dbReference>
<evidence type="ECO:0000259" key="12">
    <source>
        <dbReference type="Pfam" id="PF04715"/>
    </source>
</evidence>
<evidence type="ECO:0000256" key="2">
    <source>
        <dbReference type="ARBA" id="ARBA00005009"/>
    </source>
</evidence>
<dbReference type="Proteomes" id="UP000076761">
    <property type="component" value="Unassembled WGS sequence"/>
</dbReference>
<evidence type="ECO:0000313" key="13">
    <source>
        <dbReference type="EMBL" id="KZT30893.1"/>
    </source>
</evidence>
<gene>
    <name evidence="13" type="ORF">NEOLEDRAFT_1153318</name>
</gene>
<comment type="pathway">
    <text evidence="2">Cofactor biosynthesis; tetrahydrofolate biosynthesis; 4-aminobenzoate from chorismate: step 1/2.</text>
</comment>
<dbReference type="NCBIfam" id="TIGR01823">
    <property type="entry name" value="PabB-fungal"/>
    <property type="match status" value="1"/>
</dbReference>
<dbReference type="FunCoup" id="A0A165WA42">
    <property type="interactions" value="125"/>
</dbReference>
<dbReference type="OrthoDB" id="64220at2759"/>
<dbReference type="UniPathway" id="UPA00077">
    <property type="reaction ID" value="UER00149"/>
</dbReference>
<keyword evidence="7" id="KW-0315">Glutamine amidotransferase</keyword>
<evidence type="ECO:0000256" key="4">
    <source>
        <dbReference type="ARBA" id="ARBA00013139"/>
    </source>
</evidence>
<dbReference type="InterPro" id="IPR010117">
    <property type="entry name" value="PabB_fungal"/>
</dbReference>
<dbReference type="PANTHER" id="PTHR11236:SF18">
    <property type="entry name" value="AMINODEOXYCHORISMATE SYNTHASE"/>
    <property type="match status" value="1"/>
</dbReference>
<evidence type="ECO:0000256" key="1">
    <source>
        <dbReference type="ARBA" id="ARBA00001000"/>
    </source>
</evidence>
<keyword evidence="6" id="KW-0289">Folate biosynthesis</keyword>
<dbReference type="InterPro" id="IPR005801">
    <property type="entry name" value="ADC_synthase"/>
</dbReference>
<name>A0A165WA42_9AGAM</name>
<keyword evidence="14" id="KW-1185">Reference proteome</keyword>
<dbReference type="Gene3D" id="3.60.120.10">
    <property type="entry name" value="Anthranilate synthase"/>
    <property type="match status" value="1"/>
</dbReference>
<dbReference type="GO" id="GO:0046656">
    <property type="term" value="P:folic acid biosynthetic process"/>
    <property type="evidence" value="ECO:0007669"/>
    <property type="project" value="UniProtKB-KW"/>
</dbReference>
<accession>A0A165WA42</accession>
<evidence type="ECO:0000256" key="8">
    <source>
        <dbReference type="ARBA" id="ARBA00031329"/>
    </source>
</evidence>
<proteinExistence type="inferred from homology"/>
<comment type="similarity">
    <text evidence="3">In the C-terminal section; belongs to the anthranilate synthase component I family.</text>
</comment>
<dbReference type="PRINTS" id="PR00097">
    <property type="entry name" value="ANTSNTHASEII"/>
</dbReference>
<dbReference type="AlphaFoldDB" id="A0A165WA42"/>
<dbReference type="InterPro" id="IPR019999">
    <property type="entry name" value="Anth_synth_I-like"/>
</dbReference>
<dbReference type="InterPro" id="IPR029062">
    <property type="entry name" value="Class_I_gatase-like"/>
</dbReference>
<evidence type="ECO:0000259" key="11">
    <source>
        <dbReference type="Pfam" id="PF00425"/>
    </source>
</evidence>
<dbReference type="Pfam" id="PF04715">
    <property type="entry name" value="Anth_synt_I_N"/>
    <property type="match status" value="1"/>
</dbReference>
<evidence type="ECO:0000256" key="6">
    <source>
        <dbReference type="ARBA" id="ARBA00022909"/>
    </source>
</evidence>
<dbReference type="GO" id="GO:0046820">
    <property type="term" value="F:4-amino-4-deoxychorismate synthase activity"/>
    <property type="evidence" value="ECO:0007669"/>
    <property type="project" value="UniProtKB-EC"/>
</dbReference>
<evidence type="ECO:0000313" key="14">
    <source>
        <dbReference type="Proteomes" id="UP000076761"/>
    </source>
</evidence>
<dbReference type="PROSITE" id="PS51273">
    <property type="entry name" value="GATASE_TYPE_1"/>
    <property type="match status" value="1"/>
</dbReference>
<dbReference type="Gene3D" id="3.40.50.880">
    <property type="match status" value="1"/>
</dbReference>
<feature type="domain" description="Chorismate-utilising enzyme C-terminal" evidence="11">
    <location>
        <begin position="450"/>
        <end position="732"/>
    </location>
</feature>
<comment type="catalytic activity">
    <reaction evidence="1">
        <text>chorismate + L-glutamine = 4-amino-4-deoxychorismate + L-glutamate</text>
        <dbReference type="Rhea" id="RHEA:11672"/>
        <dbReference type="ChEBI" id="CHEBI:29748"/>
        <dbReference type="ChEBI" id="CHEBI:29985"/>
        <dbReference type="ChEBI" id="CHEBI:58359"/>
        <dbReference type="ChEBI" id="CHEBI:58406"/>
        <dbReference type="EC" id="2.6.1.85"/>
    </reaction>
</comment>
<dbReference type="SUPFAM" id="SSF56322">
    <property type="entry name" value="ADC synthase"/>
    <property type="match status" value="1"/>
</dbReference>
<feature type="domain" description="Anthranilate synthase component I N-terminal" evidence="12">
    <location>
        <begin position="272"/>
        <end position="405"/>
    </location>
</feature>
<evidence type="ECO:0000256" key="7">
    <source>
        <dbReference type="ARBA" id="ARBA00022962"/>
    </source>
</evidence>
<keyword evidence="5" id="KW-0808">Transferase</keyword>
<feature type="domain" description="Glutamine amidotransferase" evidence="10">
    <location>
        <begin position="10"/>
        <end position="204"/>
    </location>
</feature>
<dbReference type="SUPFAM" id="SSF52317">
    <property type="entry name" value="Class I glutamine amidotransferase-like"/>
    <property type="match status" value="1"/>
</dbReference>
<evidence type="ECO:0000256" key="9">
    <source>
        <dbReference type="ARBA" id="ARBA00031904"/>
    </source>
</evidence>
<dbReference type="EC" id="2.6.1.85" evidence="4"/>
<protein>
    <recommendedName>
        <fullName evidence="4">aminodeoxychorismate synthase</fullName>
        <ecNumber evidence="4">2.6.1.85</ecNumber>
    </recommendedName>
    <alternativeName>
        <fullName evidence="8">Para-aminobenzoate synthase</fullName>
    </alternativeName>
    <alternativeName>
        <fullName evidence="9">p-aminobenzoic acid synthase</fullName>
    </alternativeName>
</protein>
<dbReference type="InterPro" id="IPR006805">
    <property type="entry name" value="Anth_synth_I_N"/>
</dbReference>
<evidence type="ECO:0000256" key="5">
    <source>
        <dbReference type="ARBA" id="ARBA00022679"/>
    </source>
</evidence>
<dbReference type="InParanoid" id="A0A165WA42"/>
<dbReference type="NCBIfam" id="TIGR00566">
    <property type="entry name" value="trpG_papA"/>
    <property type="match status" value="1"/>
</dbReference>
<dbReference type="GO" id="GO:0000162">
    <property type="term" value="P:L-tryptophan biosynthetic process"/>
    <property type="evidence" value="ECO:0007669"/>
    <property type="project" value="TreeGrafter"/>
</dbReference>
<dbReference type="PANTHER" id="PTHR11236">
    <property type="entry name" value="AMINOBENZOATE/ANTHRANILATE SYNTHASE"/>
    <property type="match status" value="1"/>
</dbReference>
<dbReference type="EMBL" id="KV425551">
    <property type="protein sequence ID" value="KZT30893.1"/>
    <property type="molecule type" value="Genomic_DNA"/>
</dbReference>
<organism evidence="13 14">
    <name type="scientific">Neolentinus lepideus HHB14362 ss-1</name>
    <dbReference type="NCBI Taxonomy" id="1314782"/>
    <lineage>
        <taxon>Eukaryota</taxon>
        <taxon>Fungi</taxon>
        <taxon>Dikarya</taxon>
        <taxon>Basidiomycota</taxon>
        <taxon>Agaricomycotina</taxon>
        <taxon>Agaricomycetes</taxon>
        <taxon>Gloeophyllales</taxon>
        <taxon>Gloeophyllaceae</taxon>
        <taxon>Neolentinus</taxon>
    </lineage>
</organism>
<dbReference type="Pfam" id="PF00425">
    <property type="entry name" value="Chorismate_bind"/>
    <property type="match status" value="1"/>
</dbReference>